<evidence type="ECO:0000256" key="2">
    <source>
        <dbReference type="SAM" id="MobiDB-lite"/>
    </source>
</evidence>
<keyword evidence="5" id="KW-1185">Reference proteome</keyword>
<dbReference type="InterPro" id="IPR011990">
    <property type="entry name" value="TPR-like_helical_dom_sf"/>
</dbReference>
<dbReference type="Pfam" id="PF13560">
    <property type="entry name" value="HTH_31"/>
    <property type="match status" value="1"/>
</dbReference>
<keyword evidence="1" id="KW-0175">Coiled coil</keyword>
<evidence type="ECO:0000313" key="5">
    <source>
        <dbReference type="Proteomes" id="UP001582793"/>
    </source>
</evidence>
<dbReference type="InterPro" id="IPR019734">
    <property type="entry name" value="TPR_rpt"/>
</dbReference>
<dbReference type="PANTHER" id="PTHR47691">
    <property type="entry name" value="REGULATOR-RELATED"/>
    <property type="match status" value="1"/>
</dbReference>
<dbReference type="SUPFAM" id="SSF47413">
    <property type="entry name" value="lambda repressor-like DNA-binding domains"/>
    <property type="match status" value="1"/>
</dbReference>
<accession>A0ABV5CXQ5</accession>
<evidence type="ECO:0000256" key="1">
    <source>
        <dbReference type="SAM" id="Coils"/>
    </source>
</evidence>
<dbReference type="CDD" id="cd00093">
    <property type="entry name" value="HTH_XRE"/>
    <property type="match status" value="1"/>
</dbReference>
<evidence type="ECO:0000313" key="4">
    <source>
        <dbReference type="EMBL" id="MFB6396788.1"/>
    </source>
</evidence>
<gene>
    <name evidence="4" type="ORF">AAFH96_27325</name>
</gene>
<feature type="region of interest" description="Disordered" evidence="2">
    <location>
        <begin position="1"/>
        <end position="42"/>
    </location>
</feature>
<dbReference type="Proteomes" id="UP001582793">
    <property type="component" value="Unassembled WGS sequence"/>
</dbReference>
<dbReference type="SMART" id="SM00530">
    <property type="entry name" value="HTH_XRE"/>
    <property type="match status" value="1"/>
</dbReference>
<dbReference type="SUPFAM" id="SSF48452">
    <property type="entry name" value="TPR-like"/>
    <property type="match status" value="1"/>
</dbReference>
<comment type="caution">
    <text evidence="4">The sequence shown here is derived from an EMBL/GenBank/DDBJ whole genome shotgun (WGS) entry which is preliminary data.</text>
</comment>
<reference evidence="4 5" key="1">
    <citation type="submission" date="2024-04" db="EMBL/GenBank/DDBJ databases">
        <title>Polymorphospora sp. isolated from Baiyangdian Lake in Xiong'an New Area.</title>
        <authorList>
            <person name="Zhang X."/>
            <person name="Liu J."/>
        </authorList>
    </citation>
    <scope>NUCLEOTIDE SEQUENCE [LARGE SCALE GENOMIC DNA]</scope>
    <source>
        <strain evidence="4 5">2-325</strain>
    </source>
</reference>
<dbReference type="PROSITE" id="PS50943">
    <property type="entry name" value="HTH_CROC1"/>
    <property type="match status" value="1"/>
</dbReference>
<dbReference type="EMBL" id="JBCGDC010000107">
    <property type="protein sequence ID" value="MFB6396788.1"/>
    <property type="molecule type" value="Genomic_DNA"/>
</dbReference>
<dbReference type="Gene3D" id="1.10.260.40">
    <property type="entry name" value="lambda repressor-like DNA-binding domains"/>
    <property type="match status" value="1"/>
</dbReference>
<sequence>MATEVDRGAIARSRATPAPGSGATSTAPDGGPRSGDDLEAPPESFGARIRRLRRALGLTQQQLAEPRYSRAYLAALEAGVRIPTDEVLRHIAARLDTDPDDLRYGRPPGVAVALVGELNESRRALSRGELDSAAATLLRVRDQAERYGLVELAGWVGYYTAEIQLHRGETATAAHHYEQLATELPDGATALRAAVVGRQAYCLLIGGAATRAVALLEGALRTLRDSPAADPDAELRLTNALMYTFLELDWRDRARRLERQALPLLSRVGNQEWVAQFYAVAGQLRRSGDELDEVERYLTEAGRRYVELGLTRELALCHWARGYVLRRAGRPDEAVAELHKARDILGDVGAVQDQAGATLELAEALRQVGSLDEAYELATVAAATSLANGHAEGMAEADRLLGRVAAVRGERDNAERLLRRAADRYEQADLMADVVSCCRQLGELLLEWGRLQEAREAFQRGLRAAERLR</sequence>
<dbReference type="PANTHER" id="PTHR47691:SF3">
    <property type="entry name" value="HTH-TYPE TRANSCRIPTIONAL REGULATOR RV0890C-RELATED"/>
    <property type="match status" value="1"/>
</dbReference>
<proteinExistence type="predicted"/>
<dbReference type="RefSeq" id="WP_375736108.1">
    <property type="nucleotide sequence ID" value="NZ_JBCGDC010000107.1"/>
</dbReference>
<dbReference type="SMART" id="SM00028">
    <property type="entry name" value="TPR"/>
    <property type="match status" value="2"/>
</dbReference>
<name>A0ABV5CXQ5_9ACTN</name>
<evidence type="ECO:0000259" key="3">
    <source>
        <dbReference type="PROSITE" id="PS50943"/>
    </source>
</evidence>
<organism evidence="4 5">
    <name type="scientific">Polymorphospora lycopeni</name>
    <dbReference type="NCBI Taxonomy" id="3140240"/>
    <lineage>
        <taxon>Bacteria</taxon>
        <taxon>Bacillati</taxon>
        <taxon>Actinomycetota</taxon>
        <taxon>Actinomycetes</taxon>
        <taxon>Micromonosporales</taxon>
        <taxon>Micromonosporaceae</taxon>
        <taxon>Polymorphospora</taxon>
    </lineage>
</organism>
<dbReference type="InterPro" id="IPR001387">
    <property type="entry name" value="Cro/C1-type_HTH"/>
</dbReference>
<dbReference type="Gene3D" id="1.25.40.10">
    <property type="entry name" value="Tetratricopeptide repeat domain"/>
    <property type="match status" value="2"/>
</dbReference>
<dbReference type="InterPro" id="IPR010982">
    <property type="entry name" value="Lambda_DNA-bd_dom_sf"/>
</dbReference>
<feature type="domain" description="HTH cro/C1-type" evidence="3">
    <location>
        <begin position="49"/>
        <end position="102"/>
    </location>
</feature>
<protein>
    <submittedName>
        <fullName evidence="4">Helix-turn-helix transcriptional regulator</fullName>
    </submittedName>
</protein>
<feature type="coiled-coil region" evidence="1">
    <location>
        <begin position="404"/>
        <end position="431"/>
    </location>
</feature>